<proteinExistence type="predicted"/>
<keyword evidence="3" id="KW-1185">Reference proteome</keyword>
<feature type="region of interest" description="Disordered" evidence="1">
    <location>
        <begin position="54"/>
        <end position="76"/>
    </location>
</feature>
<dbReference type="EMBL" id="JARIHO010000003">
    <property type="protein sequence ID" value="KAJ7364473.1"/>
    <property type="molecule type" value="Genomic_DNA"/>
</dbReference>
<organism evidence="2 3">
    <name type="scientific">Mycena albidolilacea</name>
    <dbReference type="NCBI Taxonomy" id="1033008"/>
    <lineage>
        <taxon>Eukaryota</taxon>
        <taxon>Fungi</taxon>
        <taxon>Dikarya</taxon>
        <taxon>Basidiomycota</taxon>
        <taxon>Agaricomycotina</taxon>
        <taxon>Agaricomycetes</taxon>
        <taxon>Agaricomycetidae</taxon>
        <taxon>Agaricales</taxon>
        <taxon>Marasmiineae</taxon>
        <taxon>Mycenaceae</taxon>
        <taxon>Mycena</taxon>
    </lineage>
</organism>
<evidence type="ECO:0000313" key="3">
    <source>
        <dbReference type="Proteomes" id="UP001218218"/>
    </source>
</evidence>
<evidence type="ECO:0000256" key="1">
    <source>
        <dbReference type="SAM" id="MobiDB-lite"/>
    </source>
</evidence>
<reference evidence="2" key="1">
    <citation type="submission" date="2023-03" db="EMBL/GenBank/DDBJ databases">
        <title>Massive genome expansion in bonnet fungi (Mycena s.s.) driven by repeated elements and novel gene families across ecological guilds.</title>
        <authorList>
            <consortium name="Lawrence Berkeley National Laboratory"/>
            <person name="Harder C.B."/>
            <person name="Miyauchi S."/>
            <person name="Viragh M."/>
            <person name="Kuo A."/>
            <person name="Thoen E."/>
            <person name="Andreopoulos B."/>
            <person name="Lu D."/>
            <person name="Skrede I."/>
            <person name="Drula E."/>
            <person name="Henrissat B."/>
            <person name="Morin E."/>
            <person name="Kohler A."/>
            <person name="Barry K."/>
            <person name="LaButti K."/>
            <person name="Morin E."/>
            <person name="Salamov A."/>
            <person name="Lipzen A."/>
            <person name="Mereny Z."/>
            <person name="Hegedus B."/>
            <person name="Baldrian P."/>
            <person name="Stursova M."/>
            <person name="Weitz H."/>
            <person name="Taylor A."/>
            <person name="Grigoriev I.V."/>
            <person name="Nagy L.G."/>
            <person name="Martin F."/>
            <person name="Kauserud H."/>
        </authorList>
    </citation>
    <scope>NUCLEOTIDE SEQUENCE</scope>
    <source>
        <strain evidence="2">CBHHK002</strain>
    </source>
</reference>
<accession>A0AAD7APW6</accession>
<sequence>MDFQSPLGLDYAENYHQCHLGYTKWYWLCPRNLLHFGCVNDGYPDNINLNSSPSAPSACTASSDNSGPPSDSQLLKYGTSARDHRHHSGLLQVRVAVELQHTKVRKYPARCEDVDTPFDSINTAISDIEMQDTTCVGGFENAEQPFLIQRDTKGKIGERALGAIEKREDCWSEVASRARVRENELLQGRGSEVHVVKNGAHEHCLAQMQFEGADRRLHFGNGVQVRVRSAKLCENTGSRRKQREDPQQLGRLALLQGMHCVCQSS</sequence>
<evidence type="ECO:0000313" key="2">
    <source>
        <dbReference type="EMBL" id="KAJ7364473.1"/>
    </source>
</evidence>
<feature type="compositionally biased region" description="Low complexity" evidence="1">
    <location>
        <begin position="54"/>
        <end position="63"/>
    </location>
</feature>
<comment type="caution">
    <text evidence="2">The sequence shown here is derived from an EMBL/GenBank/DDBJ whole genome shotgun (WGS) entry which is preliminary data.</text>
</comment>
<name>A0AAD7APW6_9AGAR</name>
<dbReference type="Proteomes" id="UP001218218">
    <property type="component" value="Unassembled WGS sequence"/>
</dbReference>
<gene>
    <name evidence="2" type="ORF">DFH08DRAFT_1016868</name>
</gene>
<feature type="compositionally biased region" description="Polar residues" evidence="1">
    <location>
        <begin position="64"/>
        <end position="73"/>
    </location>
</feature>
<dbReference type="AlphaFoldDB" id="A0AAD7APW6"/>
<protein>
    <submittedName>
        <fullName evidence="2">Uncharacterized protein</fullName>
    </submittedName>
</protein>